<dbReference type="OrthoDB" id="3530682at2"/>
<keyword evidence="2" id="KW-1133">Transmembrane helix</keyword>
<dbReference type="EMBL" id="RBAL01000002">
    <property type="protein sequence ID" value="RKN45851.1"/>
    <property type="molecule type" value="Genomic_DNA"/>
</dbReference>
<proteinExistence type="predicted"/>
<feature type="chain" id="PRO_5017294575" description="LPXTG cell wall anchor domain-containing protein" evidence="3">
    <location>
        <begin position="36"/>
        <end position="254"/>
    </location>
</feature>
<feature type="signal peptide" evidence="3">
    <location>
        <begin position="1"/>
        <end position="35"/>
    </location>
</feature>
<protein>
    <recommendedName>
        <fullName evidence="6">LPXTG cell wall anchor domain-containing protein</fullName>
    </recommendedName>
</protein>
<evidence type="ECO:0008006" key="6">
    <source>
        <dbReference type="Google" id="ProtNLM"/>
    </source>
</evidence>
<evidence type="ECO:0000256" key="3">
    <source>
        <dbReference type="SAM" id="SignalP"/>
    </source>
</evidence>
<feature type="compositionally biased region" description="Low complexity" evidence="1">
    <location>
        <begin position="195"/>
        <end position="204"/>
    </location>
</feature>
<feature type="transmembrane region" description="Helical" evidence="2">
    <location>
        <begin position="228"/>
        <end position="247"/>
    </location>
</feature>
<evidence type="ECO:0000313" key="4">
    <source>
        <dbReference type="EMBL" id="RKN45851.1"/>
    </source>
</evidence>
<evidence type="ECO:0000256" key="1">
    <source>
        <dbReference type="SAM" id="MobiDB-lite"/>
    </source>
</evidence>
<dbReference type="InterPro" id="IPR047703">
    <property type="entry name" value="SCO2322-like"/>
</dbReference>
<dbReference type="Proteomes" id="UP000272474">
    <property type="component" value="Unassembled WGS sequence"/>
</dbReference>
<keyword evidence="3" id="KW-0732">Signal</keyword>
<comment type="caution">
    <text evidence="4">The sequence shown here is derived from an EMBL/GenBank/DDBJ whole genome shotgun (WGS) entry which is preliminary data.</text>
</comment>
<organism evidence="4 5">
    <name type="scientific">Streptomyces hoynatensis</name>
    <dbReference type="NCBI Taxonomy" id="1141874"/>
    <lineage>
        <taxon>Bacteria</taxon>
        <taxon>Bacillati</taxon>
        <taxon>Actinomycetota</taxon>
        <taxon>Actinomycetes</taxon>
        <taxon>Kitasatosporales</taxon>
        <taxon>Streptomycetaceae</taxon>
        <taxon>Streptomyces</taxon>
    </lineage>
</organism>
<evidence type="ECO:0000256" key="2">
    <source>
        <dbReference type="SAM" id="Phobius"/>
    </source>
</evidence>
<accession>A0A3A9ZC07</accession>
<dbReference type="NCBIfam" id="NF040672">
    <property type="entry name" value="SCO2322_fam"/>
    <property type="match status" value="1"/>
</dbReference>
<sequence>MRRRTARRGRAVAPLCLAALLAGAPAALGAAPAGAAETAYRYWSFWTWDEAAGSWEYASLGPGSLRPGDGDLLGFRFGISAESAGTEPPRGSASFGEICGASDGGERVAFVLDFGTAADAPAGETPPRERTACAPLDGGASAAEALAEVAAPLRYDAGALLCAIAGYPAEGCGDPVSAGEGATDAAGGAGEAGESGEAAPEAGGRNPEADEAHEADEAEEDGGGGGSLAGIAGGLAAVLLLAAAALVRARRRRR</sequence>
<feature type="compositionally biased region" description="Acidic residues" evidence="1">
    <location>
        <begin position="213"/>
        <end position="222"/>
    </location>
</feature>
<name>A0A3A9ZC07_9ACTN</name>
<feature type="region of interest" description="Disordered" evidence="1">
    <location>
        <begin position="178"/>
        <end position="226"/>
    </location>
</feature>
<reference evidence="4 5" key="1">
    <citation type="journal article" date="2014" name="Int. J. Syst. Evol. Microbiol.">
        <title>Streptomyces hoynatensis sp. nov., isolated from deep marine sediment.</title>
        <authorList>
            <person name="Veyisoglu A."/>
            <person name="Sahin N."/>
        </authorList>
    </citation>
    <scope>NUCLEOTIDE SEQUENCE [LARGE SCALE GENOMIC DNA]</scope>
    <source>
        <strain evidence="4 5">KCTC 29097</strain>
    </source>
</reference>
<dbReference type="AlphaFoldDB" id="A0A3A9ZC07"/>
<keyword evidence="2" id="KW-0812">Transmembrane</keyword>
<evidence type="ECO:0000313" key="5">
    <source>
        <dbReference type="Proteomes" id="UP000272474"/>
    </source>
</evidence>
<keyword evidence="2" id="KW-0472">Membrane</keyword>
<dbReference type="RefSeq" id="WP_120675966.1">
    <property type="nucleotide sequence ID" value="NZ_RBAL01000002.1"/>
</dbReference>
<gene>
    <name evidence="4" type="ORF">D7294_05265</name>
</gene>
<keyword evidence="5" id="KW-1185">Reference proteome</keyword>